<comment type="similarity">
    <text evidence="3">Belongs to the peptidase S54 family.</text>
</comment>
<feature type="transmembrane region" description="Helical" evidence="9">
    <location>
        <begin position="28"/>
        <end position="54"/>
    </location>
</feature>
<evidence type="ECO:0000313" key="11">
    <source>
        <dbReference type="EMBL" id="KAL3312405.1"/>
    </source>
</evidence>
<name>A0ABD2PYA3_9PLAT</name>
<feature type="transmembrane region" description="Helical" evidence="9">
    <location>
        <begin position="95"/>
        <end position="116"/>
    </location>
</feature>
<gene>
    <name evidence="11" type="primary">RHO-7</name>
    <name evidence="11" type="ORF">Ciccas_009004</name>
</gene>
<keyword evidence="7 9" id="KW-1133">Transmembrane helix</keyword>
<dbReference type="GO" id="GO:0016787">
    <property type="term" value="F:hydrolase activity"/>
    <property type="evidence" value="ECO:0007669"/>
    <property type="project" value="UniProtKB-KW"/>
</dbReference>
<evidence type="ECO:0000256" key="4">
    <source>
        <dbReference type="ARBA" id="ARBA00013039"/>
    </source>
</evidence>
<protein>
    <recommendedName>
        <fullName evidence="4">rhomboid protease</fullName>
        <ecNumber evidence="4">3.4.21.105</ecNumber>
    </recommendedName>
</protein>
<keyword evidence="5 9" id="KW-0812">Transmembrane</keyword>
<evidence type="ECO:0000256" key="7">
    <source>
        <dbReference type="ARBA" id="ARBA00022989"/>
    </source>
</evidence>
<dbReference type="PANTHER" id="PTHR43731:SF14">
    <property type="entry name" value="PRESENILIN-ASSOCIATED RHOMBOID-LIKE PROTEIN, MITOCHONDRIAL"/>
    <property type="match status" value="1"/>
</dbReference>
<evidence type="ECO:0000256" key="3">
    <source>
        <dbReference type="ARBA" id="ARBA00009045"/>
    </source>
</evidence>
<dbReference type="InterPro" id="IPR035952">
    <property type="entry name" value="Rhomboid-like_sf"/>
</dbReference>
<sequence length="174" mass="19030">MYILTITKTPPKFLERFSSSPYSNHAGFAQLLTVFMHYSPIHLFFSVISVYNLLDMLMHTHHVNGMNLYDCTALFLTAGINASLASNLIKAFSRIPTASVGASGAICGLAGALCTLNPNLQLTFPIIDQLIPVQFSAGSFLQCATFVELLGVLFFRYRSSIDHAAHLGGFLYGM</sequence>
<organism evidence="11 12">
    <name type="scientific">Cichlidogyrus casuarinus</name>
    <dbReference type="NCBI Taxonomy" id="1844966"/>
    <lineage>
        <taxon>Eukaryota</taxon>
        <taxon>Metazoa</taxon>
        <taxon>Spiralia</taxon>
        <taxon>Lophotrochozoa</taxon>
        <taxon>Platyhelminthes</taxon>
        <taxon>Monogenea</taxon>
        <taxon>Monopisthocotylea</taxon>
        <taxon>Dactylogyridea</taxon>
        <taxon>Ancyrocephalidae</taxon>
        <taxon>Cichlidogyrus</taxon>
    </lineage>
</organism>
<comment type="catalytic activity">
    <reaction evidence="1">
        <text>Cleaves type-1 transmembrane domains using a catalytic dyad composed of serine and histidine that are contributed by different transmembrane domains.</text>
        <dbReference type="EC" id="3.4.21.105"/>
    </reaction>
</comment>
<proteinExistence type="inferred from homology"/>
<dbReference type="Pfam" id="PF01694">
    <property type="entry name" value="Rhomboid"/>
    <property type="match status" value="1"/>
</dbReference>
<dbReference type="EMBL" id="JBJKFK010001716">
    <property type="protein sequence ID" value="KAL3312405.1"/>
    <property type="molecule type" value="Genomic_DNA"/>
</dbReference>
<keyword evidence="8 9" id="KW-0472">Membrane</keyword>
<accession>A0ABD2PYA3</accession>
<dbReference type="Proteomes" id="UP001626550">
    <property type="component" value="Unassembled WGS sequence"/>
</dbReference>
<dbReference type="SUPFAM" id="SSF144091">
    <property type="entry name" value="Rhomboid-like"/>
    <property type="match status" value="1"/>
</dbReference>
<evidence type="ECO:0000256" key="5">
    <source>
        <dbReference type="ARBA" id="ARBA00022692"/>
    </source>
</evidence>
<evidence type="ECO:0000256" key="8">
    <source>
        <dbReference type="ARBA" id="ARBA00023136"/>
    </source>
</evidence>
<evidence type="ECO:0000256" key="6">
    <source>
        <dbReference type="ARBA" id="ARBA00022801"/>
    </source>
</evidence>
<dbReference type="InterPro" id="IPR050925">
    <property type="entry name" value="Rhomboid_protease_S54"/>
</dbReference>
<keyword evidence="12" id="KW-1185">Reference proteome</keyword>
<dbReference type="Gene3D" id="1.20.1540.10">
    <property type="entry name" value="Rhomboid-like"/>
    <property type="match status" value="1"/>
</dbReference>
<feature type="transmembrane region" description="Helical" evidence="9">
    <location>
        <begin position="66"/>
        <end position="89"/>
    </location>
</feature>
<dbReference type="GO" id="GO:0016020">
    <property type="term" value="C:membrane"/>
    <property type="evidence" value="ECO:0007669"/>
    <property type="project" value="UniProtKB-SubCell"/>
</dbReference>
<feature type="domain" description="Peptidase S54 rhomboid" evidence="10">
    <location>
        <begin position="32"/>
        <end position="174"/>
    </location>
</feature>
<reference evidence="11 12" key="1">
    <citation type="submission" date="2024-11" db="EMBL/GenBank/DDBJ databases">
        <title>Adaptive evolution of stress response genes in parasites aligns with host niche diversity.</title>
        <authorList>
            <person name="Hahn C."/>
            <person name="Resl P."/>
        </authorList>
    </citation>
    <scope>NUCLEOTIDE SEQUENCE [LARGE SCALE GENOMIC DNA]</scope>
    <source>
        <strain evidence="11">EGGRZ-B1_66</strain>
        <tissue evidence="11">Body</tissue>
    </source>
</reference>
<keyword evidence="6" id="KW-0378">Hydrolase</keyword>
<dbReference type="AlphaFoldDB" id="A0ABD2PYA3"/>
<evidence type="ECO:0000259" key="10">
    <source>
        <dbReference type="Pfam" id="PF01694"/>
    </source>
</evidence>
<evidence type="ECO:0000256" key="1">
    <source>
        <dbReference type="ARBA" id="ARBA00000156"/>
    </source>
</evidence>
<evidence type="ECO:0000256" key="2">
    <source>
        <dbReference type="ARBA" id="ARBA00004141"/>
    </source>
</evidence>
<dbReference type="EC" id="3.4.21.105" evidence="4"/>
<evidence type="ECO:0000313" key="12">
    <source>
        <dbReference type="Proteomes" id="UP001626550"/>
    </source>
</evidence>
<dbReference type="PANTHER" id="PTHR43731">
    <property type="entry name" value="RHOMBOID PROTEASE"/>
    <property type="match status" value="1"/>
</dbReference>
<comment type="caution">
    <text evidence="11">The sequence shown here is derived from an EMBL/GenBank/DDBJ whole genome shotgun (WGS) entry which is preliminary data.</text>
</comment>
<comment type="subcellular location">
    <subcellularLocation>
        <location evidence="2">Membrane</location>
        <topology evidence="2">Multi-pass membrane protein</topology>
    </subcellularLocation>
</comment>
<dbReference type="InterPro" id="IPR022764">
    <property type="entry name" value="Peptidase_S54_rhomboid_dom"/>
</dbReference>
<evidence type="ECO:0000256" key="9">
    <source>
        <dbReference type="SAM" id="Phobius"/>
    </source>
</evidence>